<gene>
    <name evidence="2" type="primary">Dwil\GK27238</name>
    <name evidence="2" type="ORF">Dwil_GK27238</name>
</gene>
<organism evidence="2 3">
    <name type="scientific">Drosophila willistoni</name>
    <name type="common">Fruit fly</name>
    <dbReference type="NCBI Taxonomy" id="7260"/>
    <lineage>
        <taxon>Eukaryota</taxon>
        <taxon>Metazoa</taxon>
        <taxon>Ecdysozoa</taxon>
        <taxon>Arthropoda</taxon>
        <taxon>Hexapoda</taxon>
        <taxon>Insecta</taxon>
        <taxon>Pterygota</taxon>
        <taxon>Neoptera</taxon>
        <taxon>Endopterygota</taxon>
        <taxon>Diptera</taxon>
        <taxon>Brachycera</taxon>
        <taxon>Muscomorpha</taxon>
        <taxon>Ephydroidea</taxon>
        <taxon>Drosophilidae</taxon>
        <taxon>Drosophila</taxon>
        <taxon>Sophophora</taxon>
    </lineage>
</organism>
<dbReference type="InParanoid" id="A0A0Q9WR49"/>
<evidence type="ECO:0000313" key="2">
    <source>
        <dbReference type="EMBL" id="KRF98625.1"/>
    </source>
</evidence>
<sequence length="179" mass="20745">MGFQYSIVIGVLLLAHHILEISSRIELTNLKCIPRDEKFILFEYCRIKSVNRTYKYFSVHAKLLQGPVSNITVNVATYKRYNGYKPSLYNFTFDACKFLASKNKNILYNYFYGFVSQHSNMNHTCPFDHDLIVDKVTIGFLNHQATAVLPIPKGDYAVFTRWYAYGKLRADVRVYATLS</sequence>
<accession>A0A0Q9WR49</accession>
<dbReference type="InterPro" id="IPR010512">
    <property type="entry name" value="DUF1091"/>
</dbReference>
<keyword evidence="1" id="KW-0732">Signal</keyword>
<dbReference type="SMART" id="SM00697">
    <property type="entry name" value="DM8"/>
    <property type="match status" value="1"/>
</dbReference>
<dbReference type="OrthoDB" id="7789165at2759"/>
<dbReference type="Pfam" id="PF06477">
    <property type="entry name" value="DUF1091"/>
    <property type="match status" value="1"/>
</dbReference>
<evidence type="ECO:0000313" key="3">
    <source>
        <dbReference type="Proteomes" id="UP000007798"/>
    </source>
</evidence>
<dbReference type="PANTHER" id="PTHR20898">
    <property type="entry name" value="DAEDALUS ON 3-RELATED-RELATED"/>
    <property type="match status" value="1"/>
</dbReference>
<dbReference type="Proteomes" id="UP000007798">
    <property type="component" value="Unassembled WGS sequence"/>
</dbReference>
<dbReference type="PANTHER" id="PTHR20898:SF0">
    <property type="entry name" value="DAEDALUS ON 3-RELATED"/>
    <property type="match status" value="1"/>
</dbReference>
<dbReference type="EMBL" id="CH963913">
    <property type="protein sequence ID" value="KRF98625.1"/>
    <property type="molecule type" value="Genomic_DNA"/>
</dbReference>
<feature type="signal peptide" evidence="1">
    <location>
        <begin position="1"/>
        <end position="23"/>
    </location>
</feature>
<dbReference type="AlphaFoldDB" id="A0A0Q9WR49"/>
<evidence type="ECO:0008006" key="4">
    <source>
        <dbReference type="Google" id="ProtNLM"/>
    </source>
</evidence>
<name>A0A0Q9WR49_DROWI</name>
<evidence type="ECO:0000256" key="1">
    <source>
        <dbReference type="SAM" id="SignalP"/>
    </source>
</evidence>
<proteinExistence type="predicted"/>
<keyword evidence="3" id="KW-1185">Reference proteome</keyword>
<reference evidence="2 3" key="1">
    <citation type="journal article" date="2007" name="Nature">
        <title>Evolution of genes and genomes on the Drosophila phylogeny.</title>
        <authorList>
            <consortium name="Drosophila 12 Genomes Consortium"/>
            <person name="Clark A.G."/>
            <person name="Eisen M.B."/>
            <person name="Smith D.R."/>
            <person name="Bergman C.M."/>
            <person name="Oliver B."/>
            <person name="Markow T.A."/>
            <person name="Kaufman T.C."/>
            <person name="Kellis M."/>
            <person name="Gelbart W."/>
            <person name="Iyer V.N."/>
            <person name="Pollard D.A."/>
            <person name="Sackton T.B."/>
            <person name="Larracuente A.M."/>
            <person name="Singh N.D."/>
            <person name="Abad J.P."/>
            <person name="Abt D.N."/>
            <person name="Adryan B."/>
            <person name="Aguade M."/>
            <person name="Akashi H."/>
            <person name="Anderson W.W."/>
            <person name="Aquadro C.F."/>
            <person name="Ardell D.H."/>
            <person name="Arguello R."/>
            <person name="Artieri C.G."/>
            <person name="Barbash D.A."/>
            <person name="Barker D."/>
            <person name="Barsanti P."/>
            <person name="Batterham P."/>
            <person name="Batzoglou S."/>
            <person name="Begun D."/>
            <person name="Bhutkar A."/>
            <person name="Blanco E."/>
            <person name="Bosak S.A."/>
            <person name="Bradley R.K."/>
            <person name="Brand A.D."/>
            <person name="Brent M.R."/>
            <person name="Brooks A.N."/>
            <person name="Brown R.H."/>
            <person name="Butlin R.K."/>
            <person name="Caggese C."/>
            <person name="Calvi B.R."/>
            <person name="Bernardo de Carvalho A."/>
            <person name="Caspi A."/>
            <person name="Castrezana S."/>
            <person name="Celniker S.E."/>
            <person name="Chang J.L."/>
            <person name="Chapple C."/>
            <person name="Chatterji S."/>
            <person name="Chinwalla A."/>
            <person name="Civetta A."/>
            <person name="Clifton S.W."/>
            <person name="Comeron J.M."/>
            <person name="Costello J.C."/>
            <person name="Coyne J.A."/>
            <person name="Daub J."/>
            <person name="David R.G."/>
            <person name="Delcher A.L."/>
            <person name="Delehaunty K."/>
            <person name="Do C.B."/>
            <person name="Ebling H."/>
            <person name="Edwards K."/>
            <person name="Eickbush T."/>
            <person name="Evans J.D."/>
            <person name="Filipski A."/>
            <person name="Findeiss S."/>
            <person name="Freyhult E."/>
            <person name="Fulton L."/>
            <person name="Fulton R."/>
            <person name="Garcia A.C."/>
            <person name="Gardiner A."/>
            <person name="Garfield D.A."/>
            <person name="Garvin B.E."/>
            <person name="Gibson G."/>
            <person name="Gilbert D."/>
            <person name="Gnerre S."/>
            <person name="Godfrey J."/>
            <person name="Good R."/>
            <person name="Gotea V."/>
            <person name="Gravely B."/>
            <person name="Greenberg A.J."/>
            <person name="Griffiths-Jones S."/>
            <person name="Gross S."/>
            <person name="Guigo R."/>
            <person name="Gustafson E.A."/>
            <person name="Haerty W."/>
            <person name="Hahn M.W."/>
            <person name="Halligan D.L."/>
            <person name="Halpern A.L."/>
            <person name="Halter G.M."/>
            <person name="Han M.V."/>
            <person name="Heger A."/>
            <person name="Hillier L."/>
            <person name="Hinrichs A.S."/>
            <person name="Holmes I."/>
            <person name="Hoskins R.A."/>
            <person name="Hubisz M.J."/>
            <person name="Hultmark D."/>
            <person name="Huntley M.A."/>
            <person name="Jaffe D.B."/>
            <person name="Jagadeeshan S."/>
            <person name="Jeck W.R."/>
            <person name="Johnson J."/>
            <person name="Jones C.D."/>
            <person name="Jordan W.C."/>
            <person name="Karpen G.H."/>
            <person name="Kataoka E."/>
            <person name="Keightley P.D."/>
            <person name="Kheradpour P."/>
            <person name="Kirkness E.F."/>
            <person name="Koerich L.B."/>
            <person name="Kristiansen K."/>
            <person name="Kudrna D."/>
            <person name="Kulathinal R.J."/>
            <person name="Kumar S."/>
            <person name="Kwok R."/>
            <person name="Lander E."/>
            <person name="Langley C.H."/>
            <person name="Lapoint R."/>
            <person name="Lazzaro B.P."/>
            <person name="Lee S.J."/>
            <person name="Levesque L."/>
            <person name="Li R."/>
            <person name="Lin C.F."/>
            <person name="Lin M.F."/>
            <person name="Lindblad-Toh K."/>
            <person name="Llopart A."/>
            <person name="Long M."/>
            <person name="Low L."/>
            <person name="Lozovsky E."/>
            <person name="Lu J."/>
            <person name="Luo M."/>
            <person name="Machado C.A."/>
            <person name="Makalowski W."/>
            <person name="Marzo M."/>
            <person name="Matsuda M."/>
            <person name="Matzkin L."/>
            <person name="McAllister B."/>
            <person name="McBride C.S."/>
            <person name="McKernan B."/>
            <person name="McKernan K."/>
            <person name="Mendez-Lago M."/>
            <person name="Minx P."/>
            <person name="Mollenhauer M.U."/>
            <person name="Montooth K."/>
            <person name="Mount S.M."/>
            <person name="Mu X."/>
            <person name="Myers E."/>
            <person name="Negre B."/>
            <person name="Newfeld S."/>
            <person name="Nielsen R."/>
            <person name="Noor M.A."/>
            <person name="O'Grady P."/>
            <person name="Pachter L."/>
            <person name="Papaceit M."/>
            <person name="Parisi M.J."/>
            <person name="Parisi M."/>
            <person name="Parts L."/>
            <person name="Pedersen J.S."/>
            <person name="Pesole G."/>
            <person name="Phillippy A.M."/>
            <person name="Ponting C.P."/>
            <person name="Pop M."/>
            <person name="Porcelli D."/>
            <person name="Powell J.R."/>
            <person name="Prohaska S."/>
            <person name="Pruitt K."/>
            <person name="Puig M."/>
            <person name="Quesneville H."/>
            <person name="Ram K.R."/>
            <person name="Rand D."/>
            <person name="Rasmussen M.D."/>
            <person name="Reed L.K."/>
            <person name="Reenan R."/>
            <person name="Reily A."/>
            <person name="Remington K.A."/>
            <person name="Rieger T.T."/>
            <person name="Ritchie M.G."/>
            <person name="Robin C."/>
            <person name="Rogers Y.H."/>
            <person name="Rohde C."/>
            <person name="Rozas J."/>
            <person name="Rubenfield M.J."/>
            <person name="Ruiz A."/>
            <person name="Russo S."/>
            <person name="Salzberg S.L."/>
            <person name="Sanchez-Gracia A."/>
            <person name="Saranga D.J."/>
            <person name="Sato H."/>
            <person name="Schaeffer S.W."/>
            <person name="Schatz M.C."/>
            <person name="Schlenke T."/>
            <person name="Schwartz R."/>
            <person name="Segarra C."/>
            <person name="Singh R.S."/>
            <person name="Sirot L."/>
            <person name="Sirota M."/>
            <person name="Sisneros N.B."/>
            <person name="Smith C.D."/>
            <person name="Smith T.F."/>
            <person name="Spieth J."/>
            <person name="Stage D.E."/>
            <person name="Stark A."/>
            <person name="Stephan W."/>
            <person name="Strausberg R.L."/>
            <person name="Strempel S."/>
            <person name="Sturgill D."/>
            <person name="Sutton G."/>
            <person name="Sutton G.G."/>
            <person name="Tao W."/>
            <person name="Teichmann S."/>
            <person name="Tobari Y.N."/>
            <person name="Tomimura Y."/>
            <person name="Tsolas J.M."/>
            <person name="Valente V.L."/>
            <person name="Venter E."/>
            <person name="Venter J.C."/>
            <person name="Vicario S."/>
            <person name="Vieira F.G."/>
            <person name="Vilella A.J."/>
            <person name="Villasante A."/>
            <person name="Walenz B."/>
            <person name="Wang J."/>
            <person name="Wasserman M."/>
            <person name="Watts T."/>
            <person name="Wilson D."/>
            <person name="Wilson R.K."/>
            <person name="Wing R.A."/>
            <person name="Wolfner M.F."/>
            <person name="Wong A."/>
            <person name="Wong G.K."/>
            <person name="Wu C.I."/>
            <person name="Wu G."/>
            <person name="Yamamoto D."/>
            <person name="Yang H.P."/>
            <person name="Yang S.P."/>
            <person name="Yorke J.A."/>
            <person name="Yoshida K."/>
            <person name="Zdobnov E."/>
            <person name="Zhang P."/>
            <person name="Zhang Y."/>
            <person name="Zimin A.V."/>
            <person name="Baldwin J."/>
            <person name="Abdouelleil A."/>
            <person name="Abdulkadir J."/>
            <person name="Abebe A."/>
            <person name="Abera B."/>
            <person name="Abreu J."/>
            <person name="Acer S.C."/>
            <person name="Aftuck L."/>
            <person name="Alexander A."/>
            <person name="An P."/>
            <person name="Anderson E."/>
            <person name="Anderson S."/>
            <person name="Arachi H."/>
            <person name="Azer M."/>
            <person name="Bachantsang P."/>
            <person name="Barry A."/>
            <person name="Bayul T."/>
            <person name="Berlin A."/>
            <person name="Bessette D."/>
            <person name="Bloom T."/>
            <person name="Blye J."/>
            <person name="Boguslavskiy L."/>
            <person name="Bonnet C."/>
            <person name="Boukhgalter B."/>
            <person name="Bourzgui I."/>
            <person name="Brown A."/>
            <person name="Cahill P."/>
            <person name="Channer S."/>
            <person name="Cheshatsang Y."/>
            <person name="Chuda L."/>
            <person name="Citroen M."/>
            <person name="Collymore A."/>
            <person name="Cooke P."/>
            <person name="Costello M."/>
            <person name="D'Aco K."/>
            <person name="Daza R."/>
            <person name="De Haan G."/>
            <person name="DeGray S."/>
            <person name="DeMaso C."/>
            <person name="Dhargay N."/>
            <person name="Dooley K."/>
            <person name="Dooley E."/>
            <person name="Doricent M."/>
            <person name="Dorje P."/>
            <person name="Dorjee K."/>
            <person name="Dupes A."/>
            <person name="Elong R."/>
            <person name="Falk J."/>
            <person name="Farina A."/>
            <person name="Faro S."/>
            <person name="Ferguson D."/>
            <person name="Fisher S."/>
            <person name="Foley C.D."/>
            <person name="Franke A."/>
            <person name="Friedrich D."/>
            <person name="Gadbois L."/>
            <person name="Gearin G."/>
            <person name="Gearin C.R."/>
            <person name="Giannoukos G."/>
            <person name="Goode T."/>
            <person name="Graham J."/>
            <person name="Grandbois E."/>
            <person name="Grewal S."/>
            <person name="Gyaltsen K."/>
            <person name="Hafez N."/>
            <person name="Hagos B."/>
            <person name="Hall J."/>
            <person name="Henson C."/>
            <person name="Hollinger A."/>
            <person name="Honan T."/>
            <person name="Huard M.D."/>
            <person name="Hughes L."/>
            <person name="Hurhula B."/>
            <person name="Husby M.E."/>
            <person name="Kamat A."/>
            <person name="Kanga B."/>
            <person name="Kashin S."/>
            <person name="Khazanovich D."/>
            <person name="Kisner P."/>
            <person name="Lance K."/>
            <person name="Lara M."/>
            <person name="Lee W."/>
            <person name="Lennon N."/>
            <person name="Letendre F."/>
            <person name="LeVine R."/>
            <person name="Lipovsky A."/>
            <person name="Liu X."/>
            <person name="Liu J."/>
            <person name="Liu S."/>
            <person name="Lokyitsang T."/>
            <person name="Lokyitsang Y."/>
            <person name="Lubonja R."/>
            <person name="Lui A."/>
            <person name="MacDonald P."/>
            <person name="Magnisalis V."/>
            <person name="Maru K."/>
            <person name="Matthews C."/>
            <person name="McCusker W."/>
            <person name="McDonough S."/>
            <person name="Mehta T."/>
            <person name="Meldrim J."/>
            <person name="Meneus L."/>
            <person name="Mihai O."/>
            <person name="Mihalev A."/>
            <person name="Mihova T."/>
            <person name="Mittelman R."/>
            <person name="Mlenga V."/>
            <person name="Montmayeur A."/>
            <person name="Mulrain L."/>
            <person name="Navidi A."/>
            <person name="Naylor J."/>
            <person name="Negash T."/>
            <person name="Nguyen T."/>
            <person name="Nguyen N."/>
            <person name="Nicol R."/>
            <person name="Norbu C."/>
            <person name="Norbu N."/>
            <person name="Novod N."/>
            <person name="O'Neill B."/>
            <person name="Osman S."/>
            <person name="Markiewicz E."/>
            <person name="Oyono O.L."/>
            <person name="Patti C."/>
            <person name="Phunkhang P."/>
            <person name="Pierre F."/>
            <person name="Priest M."/>
            <person name="Raghuraman S."/>
            <person name="Rege F."/>
            <person name="Reyes R."/>
            <person name="Rise C."/>
            <person name="Rogov P."/>
            <person name="Ross K."/>
            <person name="Ryan E."/>
            <person name="Settipalli S."/>
            <person name="Shea T."/>
            <person name="Sherpa N."/>
            <person name="Shi L."/>
            <person name="Shih D."/>
            <person name="Sparrow T."/>
            <person name="Spaulding J."/>
            <person name="Stalker J."/>
            <person name="Stange-Thomann N."/>
            <person name="Stavropoulos S."/>
            <person name="Stone C."/>
            <person name="Strader C."/>
            <person name="Tesfaye S."/>
            <person name="Thomson T."/>
            <person name="Thoulutsang Y."/>
            <person name="Thoulutsang D."/>
            <person name="Topham K."/>
            <person name="Topping I."/>
            <person name="Tsamla T."/>
            <person name="Vassiliev H."/>
            <person name="Vo A."/>
            <person name="Wangchuk T."/>
            <person name="Wangdi T."/>
            <person name="Weiand M."/>
            <person name="Wilkinson J."/>
            <person name="Wilson A."/>
            <person name="Yadav S."/>
            <person name="Young G."/>
            <person name="Yu Q."/>
            <person name="Zembek L."/>
            <person name="Zhong D."/>
            <person name="Zimmer A."/>
            <person name="Zwirko Z."/>
            <person name="Jaffe D.B."/>
            <person name="Alvarez P."/>
            <person name="Brockman W."/>
            <person name="Butler J."/>
            <person name="Chin C."/>
            <person name="Gnerre S."/>
            <person name="Grabherr M."/>
            <person name="Kleber M."/>
            <person name="Mauceli E."/>
            <person name="MacCallum I."/>
        </authorList>
    </citation>
    <scope>NUCLEOTIDE SEQUENCE [LARGE SCALE GENOMIC DNA]</scope>
    <source>
        <strain evidence="3">Tucson 14030-0811.24</strain>
    </source>
</reference>
<feature type="chain" id="PRO_5006387052" description="MD-2-related lipid-recognition domain-containing protein" evidence="1">
    <location>
        <begin position="24"/>
        <end position="179"/>
    </location>
</feature>
<protein>
    <recommendedName>
        <fullName evidence="4">MD-2-related lipid-recognition domain-containing protein</fullName>
    </recommendedName>
</protein>